<dbReference type="CDD" id="cd00840">
    <property type="entry name" value="MPP_Mre11_N"/>
    <property type="match status" value="1"/>
</dbReference>
<evidence type="ECO:0000259" key="4">
    <source>
        <dbReference type="Pfam" id="PF00149"/>
    </source>
</evidence>
<dbReference type="InterPro" id="IPR041796">
    <property type="entry name" value="Mre11_N"/>
</dbReference>
<dbReference type="GO" id="GO:0004527">
    <property type="term" value="F:exonuclease activity"/>
    <property type="evidence" value="ECO:0007669"/>
    <property type="project" value="UniProtKB-KW"/>
</dbReference>
<gene>
    <name evidence="5" type="ORF">DSO08_01850</name>
</gene>
<dbReference type="Gene3D" id="3.60.21.10">
    <property type="match status" value="1"/>
</dbReference>
<accession>A0A523BFF9</accession>
<evidence type="ECO:0000256" key="3">
    <source>
        <dbReference type="ARBA" id="ARBA00022839"/>
    </source>
</evidence>
<name>A0A523BFF9_9CREN</name>
<evidence type="ECO:0000256" key="1">
    <source>
        <dbReference type="ARBA" id="ARBA00022722"/>
    </source>
</evidence>
<feature type="domain" description="Calcineurin-like phosphoesterase" evidence="4">
    <location>
        <begin position="1"/>
        <end position="199"/>
    </location>
</feature>
<protein>
    <submittedName>
        <fullName evidence="5">Exonuclease SbcCD subunit D</fullName>
    </submittedName>
</protein>
<comment type="caution">
    <text evidence="5">The sequence shown here is derived from an EMBL/GenBank/DDBJ whole genome shotgun (WGS) entry which is preliminary data.</text>
</comment>
<proteinExistence type="predicted"/>
<dbReference type="InterPro" id="IPR004843">
    <property type="entry name" value="Calcineurin-like_PHP"/>
</dbReference>
<evidence type="ECO:0000256" key="2">
    <source>
        <dbReference type="ARBA" id="ARBA00022801"/>
    </source>
</evidence>
<dbReference type="InterPro" id="IPR029052">
    <property type="entry name" value="Metallo-depent_PP-like"/>
</dbReference>
<dbReference type="PANTHER" id="PTHR30337">
    <property type="entry name" value="COMPONENT OF ATP-DEPENDENT DSDNA EXONUCLEASE"/>
    <property type="match status" value="1"/>
</dbReference>
<dbReference type="InterPro" id="IPR050535">
    <property type="entry name" value="DNA_Repair-Maintenance_Comp"/>
</dbReference>
<evidence type="ECO:0000313" key="6">
    <source>
        <dbReference type="Proteomes" id="UP000315399"/>
    </source>
</evidence>
<organism evidence="5 6">
    <name type="scientific">Thermoproteota archaeon</name>
    <dbReference type="NCBI Taxonomy" id="2056631"/>
    <lineage>
        <taxon>Archaea</taxon>
        <taxon>Thermoproteota</taxon>
    </lineage>
</organism>
<reference evidence="5 6" key="1">
    <citation type="journal article" date="2019" name="Nat. Microbiol.">
        <title>Expanding anaerobic alkane metabolism in the domain of Archaea.</title>
        <authorList>
            <person name="Wang Y."/>
            <person name="Wegener G."/>
            <person name="Hou J."/>
            <person name="Wang F."/>
            <person name="Xiao X."/>
        </authorList>
    </citation>
    <scope>NUCLEOTIDE SEQUENCE [LARGE SCALE GENOMIC DNA]</scope>
    <source>
        <strain evidence="5">WYZ-LMO10</strain>
    </source>
</reference>
<sequence>MKFAHMADIHLGATSEPRLRELEMETFRKAFEECLEEDVDFVVIAGDLFHVNIPDLSVVKEATKVMMRFVETGRRIYVVYGSHDFSPNATSMVDILEEAGVIVRVGKPSTVNGMLRPEVVVDRRSGAILTGISGRKLSLEKESFKHLDREYLASFKGFKIFLFHSALDDVRKSGERFEGIASTDLPEGFDYYAGGHLHRRIEYLREKKIVYPGPLFTGWGIDLENTVKGERRGFYIVEDGAPRFLDMTAFEGVYEEVDATGLSAFTLNERLRALASRMDVRGKVVVMRVFGELSSGKTSEVEFASLREEIMKRGAIYLHLNRSQLRSREFEGQAVVSDDVQKIEEETFREFSKSRKFEEGRLNTEAVALSKSLLQQLKVPKMDGETEGDYEARVRDAAIDVLGIKDLLRG</sequence>
<dbReference type="AlphaFoldDB" id="A0A523BFF9"/>
<evidence type="ECO:0000313" key="5">
    <source>
        <dbReference type="EMBL" id="TDA39562.1"/>
    </source>
</evidence>
<dbReference type="SUPFAM" id="SSF56300">
    <property type="entry name" value="Metallo-dependent phosphatases"/>
    <property type="match status" value="1"/>
</dbReference>
<dbReference type="Proteomes" id="UP000315399">
    <property type="component" value="Unassembled WGS sequence"/>
</dbReference>
<dbReference type="PANTHER" id="PTHR30337:SF0">
    <property type="entry name" value="NUCLEASE SBCCD SUBUNIT D"/>
    <property type="match status" value="1"/>
</dbReference>
<dbReference type="Pfam" id="PF00149">
    <property type="entry name" value="Metallophos"/>
    <property type="match status" value="1"/>
</dbReference>
<dbReference type="EMBL" id="QNVH01000010">
    <property type="protein sequence ID" value="TDA39562.1"/>
    <property type="molecule type" value="Genomic_DNA"/>
</dbReference>
<keyword evidence="1" id="KW-0540">Nuclease</keyword>
<keyword evidence="2" id="KW-0378">Hydrolase</keyword>
<keyword evidence="3 5" id="KW-0269">Exonuclease</keyword>